<dbReference type="InterPro" id="IPR002716">
    <property type="entry name" value="PIN_dom"/>
</dbReference>
<reference evidence="9 10" key="1">
    <citation type="journal article" date="2016" name="Nat. Commun.">
        <title>Thousands of microbial genomes shed light on interconnected biogeochemical processes in an aquifer system.</title>
        <authorList>
            <person name="Anantharaman K."/>
            <person name="Brown C.T."/>
            <person name="Hug L.A."/>
            <person name="Sharon I."/>
            <person name="Castelle C.J."/>
            <person name="Probst A.J."/>
            <person name="Thomas B.C."/>
            <person name="Singh A."/>
            <person name="Wilkins M.J."/>
            <person name="Karaoz U."/>
            <person name="Brodie E.L."/>
            <person name="Williams K.H."/>
            <person name="Hubbard S.S."/>
            <person name="Banfield J.F."/>
        </authorList>
    </citation>
    <scope>NUCLEOTIDE SEQUENCE [LARGE SCALE GENOMIC DNA]</scope>
</reference>
<dbReference type="InterPro" id="IPR029060">
    <property type="entry name" value="PIN-like_dom_sf"/>
</dbReference>
<evidence type="ECO:0000256" key="4">
    <source>
        <dbReference type="ARBA" id="ARBA00022723"/>
    </source>
</evidence>
<dbReference type="GO" id="GO:0046872">
    <property type="term" value="F:metal ion binding"/>
    <property type="evidence" value="ECO:0007669"/>
    <property type="project" value="UniProtKB-KW"/>
</dbReference>
<evidence type="ECO:0000256" key="5">
    <source>
        <dbReference type="ARBA" id="ARBA00022801"/>
    </source>
</evidence>
<protein>
    <recommendedName>
        <fullName evidence="8">PIN domain-containing protein</fullName>
    </recommendedName>
</protein>
<comment type="caution">
    <text evidence="9">The sequence shown here is derived from an EMBL/GenBank/DDBJ whole genome shotgun (WGS) entry which is preliminary data.</text>
</comment>
<organism evidence="9 10">
    <name type="scientific">Candidatus Gottesmanbacteria bacterium RIFCSPHIGHO2_01_FULL_39_10</name>
    <dbReference type="NCBI Taxonomy" id="1798375"/>
    <lineage>
        <taxon>Bacteria</taxon>
        <taxon>Candidatus Gottesmaniibacteriota</taxon>
    </lineage>
</organism>
<evidence type="ECO:0000313" key="10">
    <source>
        <dbReference type="Proteomes" id="UP000177383"/>
    </source>
</evidence>
<dbReference type="Pfam" id="PF01850">
    <property type="entry name" value="PIN"/>
    <property type="match status" value="1"/>
</dbReference>
<evidence type="ECO:0000256" key="2">
    <source>
        <dbReference type="ARBA" id="ARBA00022649"/>
    </source>
</evidence>
<evidence type="ECO:0000256" key="6">
    <source>
        <dbReference type="ARBA" id="ARBA00022842"/>
    </source>
</evidence>
<dbReference type="GO" id="GO:0004518">
    <property type="term" value="F:nuclease activity"/>
    <property type="evidence" value="ECO:0007669"/>
    <property type="project" value="UniProtKB-KW"/>
</dbReference>
<keyword evidence="6" id="KW-0460">Magnesium</keyword>
<dbReference type="EMBL" id="MFJE01000022">
    <property type="protein sequence ID" value="OGG14286.1"/>
    <property type="molecule type" value="Genomic_DNA"/>
</dbReference>
<dbReference type="Gene3D" id="3.40.50.1010">
    <property type="entry name" value="5'-nuclease"/>
    <property type="match status" value="1"/>
</dbReference>
<keyword evidence="2" id="KW-1277">Toxin-antitoxin system</keyword>
<dbReference type="Proteomes" id="UP000177383">
    <property type="component" value="Unassembled WGS sequence"/>
</dbReference>
<dbReference type="InterPro" id="IPR050556">
    <property type="entry name" value="Type_II_TA_system_RNase"/>
</dbReference>
<evidence type="ECO:0000259" key="8">
    <source>
        <dbReference type="Pfam" id="PF01850"/>
    </source>
</evidence>
<comment type="cofactor">
    <cofactor evidence="1">
        <name>Mg(2+)</name>
        <dbReference type="ChEBI" id="CHEBI:18420"/>
    </cofactor>
</comment>
<gene>
    <name evidence="9" type="ORF">A2773_06740</name>
</gene>
<accession>A0A1F5ZP53</accession>
<dbReference type="AlphaFoldDB" id="A0A1F5ZP53"/>
<dbReference type="GO" id="GO:0016787">
    <property type="term" value="F:hydrolase activity"/>
    <property type="evidence" value="ECO:0007669"/>
    <property type="project" value="UniProtKB-KW"/>
</dbReference>
<keyword evidence="5" id="KW-0378">Hydrolase</keyword>
<feature type="domain" description="PIN" evidence="8">
    <location>
        <begin position="5"/>
        <end position="117"/>
    </location>
</feature>
<evidence type="ECO:0000256" key="1">
    <source>
        <dbReference type="ARBA" id="ARBA00001946"/>
    </source>
</evidence>
<keyword evidence="4" id="KW-0479">Metal-binding</keyword>
<evidence type="ECO:0000256" key="3">
    <source>
        <dbReference type="ARBA" id="ARBA00022722"/>
    </source>
</evidence>
<keyword evidence="3" id="KW-0540">Nuclease</keyword>
<dbReference type="PANTHER" id="PTHR33653">
    <property type="entry name" value="RIBONUCLEASE VAPC2"/>
    <property type="match status" value="1"/>
</dbReference>
<dbReference type="SUPFAM" id="SSF88723">
    <property type="entry name" value="PIN domain-like"/>
    <property type="match status" value="1"/>
</dbReference>
<proteinExistence type="inferred from homology"/>
<comment type="similarity">
    <text evidence="7">Belongs to the PINc/VapC protein family.</text>
</comment>
<sequence>MNKLFIDTDVLIDFSHGKSHLLENILKEKQTELFLNPVIIAEFFTDEALKGEKKEKAIEFFTHFTVLEITGKIGFLAGELLQSRKTNFLGDALVAGTCLANQIPLLTRNKKHFTKVPNLLFYSPTSMKN</sequence>
<dbReference type="STRING" id="1798375.A2773_06740"/>
<evidence type="ECO:0000313" key="9">
    <source>
        <dbReference type="EMBL" id="OGG14286.1"/>
    </source>
</evidence>
<name>A0A1F5ZP53_9BACT</name>
<dbReference type="PANTHER" id="PTHR33653:SF1">
    <property type="entry name" value="RIBONUCLEASE VAPC2"/>
    <property type="match status" value="1"/>
</dbReference>
<evidence type="ECO:0000256" key="7">
    <source>
        <dbReference type="ARBA" id="ARBA00038093"/>
    </source>
</evidence>